<reference evidence="9 10" key="1">
    <citation type="journal article" date="2009" name="Appl. Environ. Microbiol.">
        <title>Genomic analysis of 'Elusimicrobium minutum,' the first cultivated representative of the phylum 'Elusimicrobia' (formerly termite group 1).</title>
        <authorList>
            <person name="Herlemann D.P.R."/>
            <person name="Geissinger O."/>
            <person name="Ikeda-Ohtsubo W."/>
            <person name="Kunin V."/>
            <person name="Sun H."/>
            <person name="Lapidus A."/>
            <person name="Hugenholtz P."/>
            <person name="Brune A."/>
        </authorList>
    </citation>
    <scope>NUCLEOTIDE SEQUENCE [LARGE SCALE GENOMIC DNA]</scope>
    <source>
        <strain evidence="9 10">Pei191</strain>
    </source>
</reference>
<dbReference type="GO" id="GO:0006518">
    <property type="term" value="P:peptide metabolic process"/>
    <property type="evidence" value="ECO:0007669"/>
    <property type="project" value="TreeGrafter"/>
</dbReference>
<keyword evidence="4 7" id="KW-0378">Hydrolase</keyword>
<dbReference type="GO" id="GO:0046872">
    <property type="term" value="F:metal ion binding"/>
    <property type="evidence" value="ECO:0007669"/>
    <property type="project" value="UniProtKB-UniRule"/>
</dbReference>
<evidence type="ECO:0000256" key="6">
    <source>
        <dbReference type="ARBA" id="ARBA00023049"/>
    </source>
</evidence>
<evidence type="ECO:0000256" key="1">
    <source>
        <dbReference type="ARBA" id="ARBA00006040"/>
    </source>
</evidence>
<feature type="domain" description="Peptidase M3A/M3B catalytic" evidence="8">
    <location>
        <begin position="230"/>
        <end position="674"/>
    </location>
</feature>
<evidence type="ECO:0000256" key="5">
    <source>
        <dbReference type="ARBA" id="ARBA00022833"/>
    </source>
</evidence>
<dbReference type="InterPro" id="IPR024077">
    <property type="entry name" value="Neurolysin/TOP_dom2"/>
</dbReference>
<evidence type="ECO:0000313" key="9">
    <source>
        <dbReference type="EMBL" id="ACC99083.1"/>
    </source>
</evidence>
<dbReference type="SUPFAM" id="SSF55486">
    <property type="entry name" value="Metalloproteases ('zincins'), catalytic domain"/>
    <property type="match status" value="1"/>
</dbReference>
<dbReference type="AlphaFoldDB" id="B2KEY7"/>
<dbReference type="RefSeq" id="WP_012415697.1">
    <property type="nucleotide sequence ID" value="NC_010644.1"/>
</dbReference>
<dbReference type="InterPro" id="IPR024080">
    <property type="entry name" value="Neurolysin/TOP_N"/>
</dbReference>
<dbReference type="STRING" id="445932.Emin_1536"/>
<dbReference type="Gene3D" id="1.20.1050.40">
    <property type="entry name" value="Endopeptidase. Chain P, domain 1"/>
    <property type="match status" value="1"/>
</dbReference>
<evidence type="ECO:0000256" key="4">
    <source>
        <dbReference type="ARBA" id="ARBA00022801"/>
    </source>
</evidence>
<dbReference type="EMBL" id="CP001055">
    <property type="protein sequence ID" value="ACC99083.1"/>
    <property type="molecule type" value="Genomic_DNA"/>
</dbReference>
<dbReference type="KEGG" id="emi:Emin_1536"/>
<evidence type="ECO:0000256" key="7">
    <source>
        <dbReference type="RuleBase" id="RU003435"/>
    </source>
</evidence>
<dbReference type="CDD" id="cd06455">
    <property type="entry name" value="M3A_TOP"/>
    <property type="match status" value="1"/>
</dbReference>
<evidence type="ECO:0000256" key="2">
    <source>
        <dbReference type="ARBA" id="ARBA00022670"/>
    </source>
</evidence>
<dbReference type="PANTHER" id="PTHR11804">
    <property type="entry name" value="PROTEASE M3 THIMET OLIGOPEPTIDASE-RELATED"/>
    <property type="match status" value="1"/>
</dbReference>
<keyword evidence="5 7" id="KW-0862">Zinc</keyword>
<dbReference type="Proteomes" id="UP000001029">
    <property type="component" value="Chromosome"/>
</dbReference>
<accession>B2KEY7</accession>
<organism evidence="9 10">
    <name type="scientific">Elusimicrobium minutum (strain Pei191)</name>
    <dbReference type="NCBI Taxonomy" id="445932"/>
    <lineage>
        <taxon>Bacteria</taxon>
        <taxon>Pseudomonadati</taxon>
        <taxon>Elusimicrobiota</taxon>
        <taxon>Elusimicrobia</taxon>
        <taxon>Elusimicrobiales</taxon>
        <taxon>Elusimicrobiaceae</taxon>
        <taxon>Elusimicrobium</taxon>
    </lineage>
</organism>
<evidence type="ECO:0000259" key="8">
    <source>
        <dbReference type="Pfam" id="PF01432"/>
    </source>
</evidence>
<evidence type="ECO:0000256" key="3">
    <source>
        <dbReference type="ARBA" id="ARBA00022723"/>
    </source>
</evidence>
<dbReference type="GO" id="GO:0006508">
    <property type="term" value="P:proteolysis"/>
    <property type="evidence" value="ECO:0007669"/>
    <property type="project" value="UniProtKB-KW"/>
</dbReference>
<gene>
    <name evidence="9" type="ordered locus">Emin_1536</name>
</gene>
<dbReference type="GO" id="GO:0004222">
    <property type="term" value="F:metalloendopeptidase activity"/>
    <property type="evidence" value="ECO:0007669"/>
    <property type="project" value="InterPro"/>
</dbReference>
<dbReference type="PANTHER" id="PTHR11804:SF84">
    <property type="entry name" value="SACCHAROLYSIN"/>
    <property type="match status" value="1"/>
</dbReference>
<protein>
    <submittedName>
        <fullName evidence="9">Zn-dependent oligopeptidase</fullName>
        <ecNumber evidence="9">3.4.24.15</ecNumber>
    </submittedName>
</protein>
<proteinExistence type="inferred from homology"/>
<keyword evidence="10" id="KW-1185">Reference proteome</keyword>
<sequence length="676" mass="77532">MKKILLMLQLILLTTGVFSMTSDMFQKGVLHFNYKADALASAETKARIQLEKDLASVLAVPAGERTFENTVIAYNKAFDKYGDSFGIAMFLAYVSPDQKLRDSATELQSKVSAYMVEVGTRKDLYNAIKEYADTNPKLDVPEAKLLENMMIGFRKSGLHLPDDQLEIYRNLSRQRSENSINFSKNIRDNADFELVTREDLKGLPEEYINRLERLEGFYKVTLNYPDYVPFMKNSESDSARRALEFKYLRRGGDENVKLLENSLDLRRQTASLLGYKTFADMKLEYRMAKNPKTVEKFLKDIEKKLKPYGKKEDKQLLALKEERAGKKDKNVYGWESAFWSTLYKKINYDVDAEKIKEYFPADVVIDGMLESFGHLFGIEFKQVKIPVWHKDVRTYELIDSATKQTVAYVYMDLFPREGKYKHAACFDLVDGHQKEDGSYQKPFTAIVANFNPPSKDAPSLLKHDEVETLFHEFGHVLHNALTTAKYSGLSGTAVAGDFVEVPSQILENWAWHPAVLKKISKHYKTGEPLPDEIIEKMIKGKNVFSARAYQRQNFFAQYDMDLHTSNKELDTTKEYFKLAKKITGVPVTPDTIPQASFDHIMGGYDAGYYGYLWAKVIAEDMFSVFEKEGLDNPETGKRFRDEILAVGGTYEEQEIVEKFLGRKVDNKPFLKSIGLE</sequence>
<dbReference type="Gene3D" id="1.10.1370.10">
    <property type="entry name" value="Neurolysin, domain 3"/>
    <property type="match status" value="1"/>
</dbReference>
<dbReference type="InterPro" id="IPR024079">
    <property type="entry name" value="MetalloPept_cat_dom_sf"/>
</dbReference>
<name>B2KEY7_ELUMP</name>
<dbReference type="Pfam" id="PF01432">
    <property type="entry name" value="Peptidase_M3"/>
    <property type="match status" value="1"/>
</dbReference>
<comment type="similarity">
    <text evidence="1 7">Belongs to the peptidase M3 family.</text>
</comment>
<dbReference type="InterPro" id="IPR045090">
    <property type="entry name" value="Pept_M3A_M3B"/>
</dbReference>
<dbReference type="InterPro" id="IPR001567">
    <property type="entry name" value="Pept_M3A_M3B_dom"/>
</dbReference>
<dbReference type="EC" id="3.4.24.15" evidence="9"/>
<keyword evidence="2 7" id="KW-0645">Protease</keyword>
<dbReference type="HOGENOM" id="CLU_001805_2_0_0"/>
<evidence type="ECO:0000313" key="10">
    <source>
        <dbReference type="Proteomes" id="UP000001029"/>
    </source>
</evidence>
<keyword evidence="3 7" id="KW-0479">Metal-binding</keyword>
<dbReference type="OrthoDB" id="9773538at2"/>
<dbReference type="FunFam" id="3.40.390.10:FF:000006">
    <property type="entry name" value="Thimet oligopeptidase 1"/>
    <property type="match status" value="1"/>
</dbReference>
<keyword evidence="6 7" id="KW-0482">Metalloprotease</keyword>
<comment type="cofactor">
    <cofactor evidence="7">
        <name>Zn(2+)</name>
        <dbReference type="ChEBI" id="CHEBI:29105"/>
    </cofactor>
    <text evidence="7">Binds 1 zinc ion.</text>
</comment>
<dbReference type="Gene3D" id="3.40.390.10">
    <property type="entry name" value="Collagenase (Catalytic Domain)"/>
    <property type="match status" value="1"/>
</dbReference>